<evidence type="ECO:0000256" key="1">
    <source>
        <dbReference type="SAM" id="MobiDB-lite"/>
    </source>
</evidence>
<protein>
    <submittedName>
        <fullName evidence="2">Uncharacterized protein</fullName>
    </submittedName>
</protein>
<dbReference type="EMBL" id="BGPR01016446">
    <property type="protein sequence ID" value="GBN73020.1"/>
    <property type="molecule type" value="Genomic_DNA"/>
</dbReference>
<reference evidence="2 3" key="1">
    <citation type="journal article" date="2019" name="Sci. Rep.">
        <title>Orb-weaving spider Araneus ventricosus genome elucidates the spidroin gene catalogue.</title>
        <authorList>
            <person name="Kono N."/>
            <person name="Nakamura H."/>
            <person name="Ohtoshi R."/>
            <person name="Moran D.A.P."/>
            <person name="Shinohara A."/>
            <person name="Yoshida Y."/>
            <person name="Fujiwara M."/>
            <person name="Mori M."/>
            <person name="Tomita M."/>
            <person name="Arakawa K."/>
        </authorList>
    </citation>
    <scope>NUCLEOTIDE SEQUENCE [LARGE SCALE GENOMIC DNA]</scope>
</reference>
<organism evidence="2 3">
    <name type="scientific">Araneus ventricosus</name>
    <name type="common">Orbweaver spider</name>
    <name type="synonym">Epeira ventricosa</name>
    <dbReference type="NCBI Taxonomy" id="182803"/>
    <lineage>
        <taxon>Eukaryota</taxon>
        <taxon>Metazoa</taxon>
        <taxon>Ecdysozoa</taxon>
        <taxon>Arthropoda</taxon>
        <taxon>Chelicerata</taxon>
        <taxon>Arachnida</taxon>
        <taxon>Araneae</taxon>
        <taxon>Araneomorphae</taxon>
        <taxon>Entelegynae</taxon>
        <taxon>Araneoidea</taxon>
        <taxon>Araneidae</taxon>
        <taxon>Araneus</taxon>
    </lineage>
</organism>
<sequence>MKIGVLLAAEFCVTRGDTVAEPSAFVEEAVALETGAPGDERPLNSAPLRNHSRKEEKKTDTKKVRFSDNSLRPQFEKLYKIHLFLHTIHTM</sequence>
<proteinExistence type="predicted"/>
<dbReference type="AlphaFoldDB" id="A0A4Y2RC64"/>
<accession>A0A4Y2RC64</accession>
<name>A0A4Y2RC64_ARAVE</name>
<keyword evidence="3" id="KW-1185">Reference proteome</keyword>
<evidence type="ECO:0000313" key="3">
    <source>
        <dbReference type="Proteomes" id="UP000499080"/>
    </source>
</evidence>
<dbReference type="Proteomes" id="UP000499080">
    <property type="component" value="Unassembled WGS sequence"/>
</dbReference>
<gene>
    <name evidence="2" type="ORF">AVEN_156148_1</name>
</gene>
<comment type="caution">
    <text evidence="2">The sequence shown here is derived from an EMBL/GenBank/DDBJ whole genome shotgun (WGS) entry which is preliminary data.</text>
</comment>
<feature type="region of interest" description="Disordered" evidence="1">
    <location>
        <begin position="36"/>
        <end position="64"/>
    </location>
</feature>
<evidence type="ECO:0000313" key="2">
    <source>
        <dbReference type="EMBL" id="GBN73020.1"/>
    </source>
</evidence>
<feature type="compositionally biased region" description="Basic and acidic residues" evidence="1">
    <location>
        <begin position="53"/>
        <end position="64"/>
    </location>
</feature>